<dbReference type="EMBL" id="PKLZ01000008">
    <property type="protein sequence ID" value="PLW82232.1"/>
    <property type="molecule type" value="Genomic_DNA"/>
</dbReference>
<dbReference type="AlphaFoldDB" id="A0A2N5Y1F8"/>
<evidence type="ECO:0000313" key="3">
    <source>
        <dbReference type="Proteomes" id="UP000234845"/>
    </source>
</evidence>
<keyword evidence="3" id="KW-1185">Reference proteome</keyword>
<dbReference type="Pfam" id="PF09933">
    <property type="entry name" value="DUF2165"/>
    <property type="match status" value="1"/>
</dbReference>
<protein>
    <recommendedName>
        <fullName evidence="4">DUF2165 domain-containing protein</fullName>
    </recommendedName>
</protein>
<organism evidence="2 3">
    <name type="scientific">Kineobactrum sediminis</name>
    <dbReference type="NCBI Taxonomy" id="1905677"/>
    <lineage>
        <taxon>Bacteria</taxon>
        <taxon>Pseudomonadati</taxon>
        <taxon>Pseudomonadota</taxon>
        <taxon>Gammaproteobacteria</taxon>
        <taxon>Cellvibrionales</taxon>
        <taxon>Halieaceae</taxon>
        <taxon>Kineobactrum</taxon>
    </lineage>
</organism>
<keyword evidence="1" id="KW-0472">Membrane</keyword>
<feature type="transmembrane region" description="Helical" evidence="1">
    <location>
        <begin position="103"/>
        <end position="128"/>
    </location>
</feature>
<dbReference type="OrthoDB" id="7618855at2"/>
<sequence>MALRYIKIILVMFLALLCLLYGAQNLANFAEAQWFMATVLSMQDHVAYPHTFAFSIENPVLVSSLLILVIALELAAGVLLAKAAVDLFLARKESATAFNHAKYFTYIGAGIGLIVWFGMFTVLGGAFFQMWQTELGGGALAGSFQYVGSIALVTLFISLPDN</sequence>
<dbReference type="Proteomes" id="UP000234845">
    <property type="component" value="Unassembled WGS sequence"/>
</dbReference>
<evidence type="ECO:0008006" key="4">
    <source>
        <dbReference type="Google" id="ProtNLM"/>
    </source>
</evidence>
<evidence type="ECO:0000313" key="2">
    <source>
        <dbReference type="EMBL" id="PLW82232.1"/>
    </source>
</evidence>
<dbReference type="RefSeq" id="WP_101521484.1">
    <property type="nucleotide sequence ID" value="NZ_PKLZ01000008.1"/>
</dbReference>
<feature type="transmembrane region" description="Helical" evidence="1">
    <location>
        <begin position="140"/>
        <end position="159"/>
    </location>
</feature>
<proteinExistence type="predicted"/>
<keyword evidence="1" id="KW-0812">Transmembrane</keyword>
<evidence type="ECO:0000256" key="1">
    <source>
        <dbReference type="SAM" id="Phobius"/>
    </source>
</evidence>
<reference evidence="3" key="1">
    <citation type="submission" date="2017-11" db="EMBL/GenBank/DDBJ databases">
        <title>The draft genome sequence of Chromatocurvus sp. F02.</title>
        <authorList>
            <person name="Du Z.-J."/>
            <person name="Chang Y.-Q."/>
        </authorList>
    </citation>
    <scope>NUCLEOTIDE SEQUENCE [LARGE SCALE GENOMIC DNA]</scope>
    <source>
        <strain evidence="3">F02</strain>
    </source>
</reference>
<keyword evidence="1" id="KW-1133">Transmembrane helix</keyword>
<feature type="transmembrane region" description="Helical" evidence="1">
    <location>
        <begin position="60"/>
        <end position="82"/>
    </location>
</feature>
<comment type="caution">
    <text evidence="2">The sequence shown here is derived from an EMBL/GenBank/DDBJ whole genome shotgun (WGS) entry which is preliminary data.</text>
</comment>
<dbReference type="InterPro" id="IPR018681">
    <property type="entry name" value="DUF2165_transmembrane"/>
</dbReference>
<accession>A0A2N5Y1F8</accession>
<name>A0A2N5Y1F8_9GAMM</name>
<gene>
    <name evidence="2" type="ORF">CWI75_10660</name>
</gene>